<dbReference type="NCBIfam" id="TIGR03624">
    <property type="entry name" value="putative hydrolase"/>
    <property type="match status" value="1"/>
</dbReference>
<dbReference type="GO" id="GO:0008237">
    <property type="term" value="F:metallopeptidase activity"/>
    <property type="evidence" value="ECO:0007669"/>
    <property type="project" value="UniProtKB-KW"/>
</dbReference>
<dbReference type="EMBL" id="BAABJQ010000005">
    <property type="protein sequence ID" value="GAA5183555.1"/>
    <property type="molecule type" value="Genomic_DNA"/>
</dbReference>
<keyword evidence="2" id="KW-0378">Hydrolase</keyword>
<dbReference type="Pfam" id="PF10103">
    <property type="entry name" value="Zincin_2"/>
    <property type="match status" value="1"/>
</dbReference>
<comment type="caution">
    <text evidence="2">The sequence shown here is derived from an EMBL/GenBank/DDBJ whole genome shotgun (WGS) entry which is preliminary data.</text>
</comment>
<evidence type="ECO:0000313" key="2">
    <source>
        <dbReference type="EMBL" id="GAA5183555.1"/>
    </source>
</evidence>
<protein>
    <submittedName>
        <fullName evidence="2">Zinc-dependent metalloprotease</fullName>
    </submittedName>
</protein>
<feature type="region of interest" description="Disordered" evidence="1">
    <location>
        <begin position="1"/>
        <end position="20"/>
    </location>
</feature>
<accession>A0ABP9RRL8</accession>
<reference evidence="3" key="1">
    <citation type="journal article" date="2019" name="Int. J. Syst. Evol. Microbiol.">
        <title>The Global Catalogue of Microorganisms (GCM) 10K type strain sequencing project: providing services to taxonomists for standard genome sequencing and annotation.</title>
        <authorList>
            <consortium name="The Broad Institute Genomics Platform"/>
            <consortium name="The Broad Institute Genome Sequencing Center for Infectious Disease"/>
            <person name="Wu L."/>
            <person name="Ma J."/>
        </authorList>
    </citation>
    <scope>NUCLEOTIDE SEQUENCE [LARGE SCALE GENOMIC DNA]</scope>
    <source>
        <strain evidence="3">JCM 18304</strain>
    </source>
</reference>
<dbReference type="PANTHER" id="PTHR39420:SF2">
    <property type="entry name" value="HYDROLASE"/>
    <property type="match status" value="1"/>
</dbReference>
<dbReference type="InterPro" id="IPR042271">
    <property type="entry name" value="Zinicin_2_N"/>
</dbReference>
<dbReference type="InterPro" id="IPR018766">
    <property type="entry name" value="Zinicin_2"/>
</dbReference>
<feature type="region of interest" description="Disordered" evidence="1">
    <location>
        <begin position="424"/>
        <end position="473"/>
    </location>
</feature>
<dbReference type="PANTHER" id="PTHR39420">
    <property type="match status" value="1"/>
</dbReference>
<dbReference type="Proteomes" id="UP001501570">
    <property type="component" value="Unassembled WGS sequence"/>
</dbReference>
<keyword evidence="2" id="KW-0645">Protease</keyword>
<evidence type="ECO:0000256" key="1">
    <source>
        <dbReference type="SAM" id="MobiDB-lite"/>
    </source>
</evidence>
<evidence type="ECO:0000313" key="3">
    <source>
        <dbReference type="Proteomes" id="UP001501570"/>
    </source>
</evidence>
<sequence length="473" mass="49438">MPDSPFGFGLPGGAAPDPNDPAQMQQFLGQLQQLFSSSGGGPVNWDLARQVAQATLTGGGLATGGLGFAPAVEAEPTEPPPGDPRVTEAEYQAVTDALRLADLWLEPASALPSGIQNVQAWSRGEWITRTLPVWRKLCDPVAGRMVGAMGDLVPEEMRGQLGPMQSMVATLGGALFGGQLGQALGSLAAEVLSAGDIGLPLGPVGTAALMPANISAYGEGLELDADEVRLYVALREAAHQRLFGHVPWLRGHVFTAVETYAAGIRVNRDAIEEAMGRLDPGNPESMQELSVEGIFTPDDTPQQKAALARLETALALVEGWVCHVVDSAAGDRLPDVIRLAEAFRRRRAAGGPAEQTFAALVGLELRPRRLREAAALWSALTEHRGIGGRDALWGHPDLLPSEEDFADPEGFARSQLDLGTLDIDEFDFGSLETGGPAEPGATEPGGKPEADGESGPGDEPGEGGPAGGSQPRS</sequence>
<feature type="compositionally biased region" description="Low complexity" evidence="1">
    <location>
        <begin position="433"/>
        <end position="447"/>
    </location>
</feature>
<keyword evidence="3" id="KW-1185">Reference proteome</keyword>
<dbReference type="SUPFAM" id="SSF55486">
    <property type="entry name" value="Metalloproteases ('zincins'), catalytic domain"/>
    <property type="match status" value="1"/>
</dbReference>
<dbReference type="RefSeq" id="WP_345628762.1">
    <property type="nucleotide sequence ID" value="NZ_BAABJQ010000005.1"/>
</dbReference>
<dbReference type="Gene3D" id="1.20.150.30">
    <property type="entry name" value="Zincin-like metallopeptidase, N-terminal domain"/>
    <property type="match status" value="1"/>
</dbReference>
<name>A0ABP9RRL8_9ACTN</name>
<organism evidence="2 3">
    <name type="scientific">Rugosimonospora acidiphila</name>
    <dbReference type="NCBI Taxonomy" id="556531"/>
    <lineage>
        <taxon>Bacteria</taxon>
        <taxon>Bacillati</taxon>
        <taxon>Actinomycetota</taxon>
        <taxon>Actinomycetes</taxon>
        <taxon>Micromonosporales</taxon>
        <taxon>Micromonosporaceae</taxon>
        <taxon>Rugosimonospora</taxon>
    </lineage>
</organism>
<keyword evidence="2" id="KW-0482">Metalloprotease</keyword>
<proteinExistence type="predicted"/>
<gene>
    <name evidence="2" type="ORF">GCM10023322_23110</name>
</gene>